<feature type="compositionally biased region" description="Polar residues" evidence="1">
    <location>
        <begin position="92"/>
        <end position="101"/>
    </location>
</feature>
<gene>
    <name evidence="2" type="ORF">LX32DRAFT_9225</name>
</gene>
<dbReference type="AlphaFoldDB" id="A0AAD9LY74"/>
<reference evidence="2" key="1">
    <citation type="submission" date="2021-06" db="EMBL/GenBank/DDBJ databases">
        <title>Comparative genomics, transcriptomics and evolutionary studies reveal genomic signatures of adaptation to plant cell wall in hemibiotrophic fungi.</title>
        <authorList>
            <consortium name="DOE Joint Genome Institute"/>
            <person name="Baroncelli R."/>
            <person name="Diaz J.F."/>
            <person name="Benocci T."/>
            <person name="Peng M."/>
            <person name="Battaglia E."/>
            <person name="Haridas S."/>
            <person name="Andreopoulos W."/>
            <person name="Labutti K."/>
            <person name="Pangilinan J."/>
            <person name="Floch G.L."/>
            <person name="Makela M.R."/>
            <person name="Henrissat B."/>
            <person name="Grigoriev I.V."/>
            <person name="Crouch J.A."/>
            <person name="De Vries R.P."/>
            <person name="Sukno S.A."/>
            <person name="Thon M.R."/>
        </authorList>
    </citation>
    <scope>NUCLEOTIDE SEQUENCE</scope>
    <source>
        <strain evidence="2">MAFF235873</strain>
    </source>
</reference>
<name>A0AAD9LY74_9PEZI</name>
<sequence>MGRVHAAKRKEKKIPGLGVCVCMYVCVQAKANSNLRRPRPKPQPTLRCLLPFSSEPFRQGITKSTSDLASPPLRPPSLPTTESQLRLILSRPGSTVPQNEKTNNDDDDDDKMASLATVARLSARVVGRRIPAESTARGGR</sequence>
<accession>A0AAD9LY74</accession>
<evidence type="ECO:0000256" key="1">
    <source>
        <dbReference type="SAM" id="MobiDB-lite"/>
    </source>
</evidence>
<comment type="caution">
    <text evidence="2">The sequence shown here is derived from an EMBL/GenBank/DDBJ whole genome shotgun (WGS) entry which is preliminary data.</text>
</comment>
<evidence type="ECO:0000313" key="2">
    <source>
        <dbReference type="EMBL" id="KAK2026786.1"/>
    </source>
</evidence>
<protein>
    <submittedName>
        <fullName evidence="2">Uncharacterized protein</fullName>
    </submittedName>
</protein>
<evidence type="ECO:0000313" key="3">
    <source>
        <dbReference type="Proteomes" id="UP001232148"/>
    </source>
</evidence>
<dbReference type="Proteomes" id="UP001232148">
    <property type="component" value="Unassembled WGS sequence"/>
</dbReference>
<feature type="region of interest" description="Disordered" evidence="1">
    <location>
        <begin position="57"/>
        <end position="111"/>
    </location>
</feature>
<dbReference type="EMBL" id="MU842907">
    <property type="protein sequence ID" value="KAK2026786.1"/>
    <property type="molecule type" value="Genomic_DNA"/>
</dbReference>
<organism evidence="2 3">
    <name type="scientific">Colletotrichum zoysiae</name>
    <dbReference type="NCBI Taxonomy" id="1216348"/>
    <lineage>
        <taxon>Eukaryota</taxon>
        <taxon>Fungi</taxon>
        <taxon>Dikarya</taxon>
        <taxon>Ascomycota</taxon>
        <taxon>Pezizomycotina</taxon>
        <taxon>Sordariomycetes</taxon>
        <taxon>Hypocreomycetidae</taxon>
        <taxon>Glomerellales</taxon>
        <taxon>Glomerellaceae</taxon>
        <taxon>Colletotrichum</taxon>
        <taxon>Colletotrichum graminicola species complex</taxon>
    </lineage>
</organism>
<keyword evidence="3" id="KW-1185">Reference proteome</keyword>
<proteinExistence type="predicted"/>